<feature type="domain" description="F-box" evidence="1">
    <location>
        <begin position="5"/>
        <end position="56"/>
    </location>
</feature>
<protein>
    <recommendedName>
        <fullName evidence="1">F-box domain-containing protein</fullName>
    </recommendedName>
</protein>
<dbReference type="InterPro" id="IPR032675">
    <property type="entry name" value="LRR_dom_sf"/>
</dbReference>
<dbReference type="OrthoDB" id="10275852at2759"/>
<sequence length="404" mass="46194">MATITNIPDDVLLLIFHHLGHETETEDGEDIAACGFVCRKWAILLYGHRFYRRISFNSSYQSMAYIKTVHTSQSNGFALPIYEHLAVERIWTWGPPPDPFGTMQTRFLDLDALIDLFSDTIVELTIEVTNFFTLPSATIERIGRLKRLRALRIRIRFSSKKKYMRGLEFKSDQIPGGLPTDSECLCKLLKAAQRLATLDLGYFRPVCSAKTFSLGNHEFSSITNLELSFKEIGNITQDGIVSMSSALPNLKLLAIWGNGFNHSQDLLPIFEIFSNRLEVIQFSNHLFLYNIFDLNFPKLRVLRFYSRPDESCADLMVRRPLFAHTPLEGISVDAPCFGCTGVNRANSPAALPHFQRTVYYWTSSSLPAERSLKRCGNEDYHRVRYIRVRSRDRNITGRMSALDL</sequence>
<dbReference type="Pfam" id="PF12937">
    <property type="entry name" value="F-box-like"/>
    <property type="match status" value="1"/>
</dbReference>
<dbReference type="Gene3D" id="1.20.1280.50">
    <property type="match status" value="1"/>
</dbReference>
<dbReference type="EMBL" id="VSWC01000183">
    <property type="protein sequence ID" value="KAA1069271.1"/>
    <property type="molecule type" value="Genomic_DNA"/>
</dbReference>
<dbReference type="SUPFAM" id="SSF52047">
    <property type="entry name" value="RNI-like"/>
    <property type="match status" value="1"/>
</dbReference>
<organism evidence="2 3">
    <name type="scientific">Puccinia graminis f. sp. tritici</name>
    <dbReference type="NCBI Taxonomy" id="56615"/>
    <lineage>
        <taxon>Eukaryota</taxon>
        <taxon>Fungi</taxon>
        <taxon>Dikarya</taxon>
        <taxon>Basidiomycota</taxon>
        <taxon>Pucciniomycotina</taxon>
        <taxon>Pucciniomycetes</taxon>
        <taxon>Pucciniales</taxon>
        <taxon>Pucciniaceae</taxon>
        <taxon>Puccinia</taxon>
    </lineage>
</organism>
<evidence type="ECO:0000259" key="1">
    <source>
        <dbReference type="Pfam" id="PF12937"/>
    </source>
</evidence>
<dbReference type="AlphaFoldDB" id="A0A5B0LXY8"/>
<dbReference type="Proteomes" id="UP000324748">
    <property type="component" value="Unassembled WGS sequence"/>
</dbReference>
<name>A0A5B0LXY8_PUCGR</name>
<dbReference type="SUPFAM" id="SSF81383">
    <property type="entry name" value="F-box domain"/>
    <property type="match status" value="1"/>
</dbReference>
<accession>A0A5B0LXY8</accession>
<dbReference type="Gene3D" id="3.80.10.10">
    <property type="entry name" value="Ribonuclease Inhibitor"/>
    <property type="match status" value="1"/>
</dbReference>
<proteinExistence type="predicted"/>
<dbReference type="InterPro" id="IPR036047">
    <property type="entry name" value="F-box-like_dom_sf"/>
</dbReference>
<reference evidence="2 3" key="1">
    <citation type="submission" date="2019-05" db="EMBL/GenBank/DDBJ databases">
        <title>Emergence of the Ug99 lineage of the wheat stem rust pathogen through somatic hybridization.</title>
        <authorList>
            <person name="Li F."/>
            <person name="Upadhyaya N.M."/>
            <person name="Sperschneider J."/>
            <person name="Matny O."/>
            <person name="Nguyen-Phuc H."/>
            <person name="Mago R."/>
            <person name="Raley C."/>
            <person name="Miller M.E."/>
            <person name="Silverstein K.A.T."/>
            <person name="Henningsen E."/>
            <person name="Hirsch C.D."/>
            <person name="Visser B."/>
            <person name="Pretorius Z.A."/>
            <person name="Steffenson B.J."/>
            <person name="Schwessinger B."/>
            <person name="Dodds P.N."/>
            <person name="Figueroa M."/>
        </authorList>
    </citation>
    <scope>NUCLEOTIDE SEQUENCE [LARGE SCALE GENOMIC DNA]</scope>
    <source>
        <strain evidence="2">21-0</strain>
    </source>
</reference>
<dbReference type="CDD" id="cd09917">
    <property type="entry name" value="F-box_SF"/>
    <property type="match status" value="1"/>
</dbReference>
<comment type="caution">
    <text evidence="2">The sequence shown here is derived from an EMBL/GenBank/DDBJ whole genome shotgun (WGS) entry which is preliminary data.</text>
</comment>
<dbReference type="InterPro" id="IPR001810">
    <property type="entry name" value="F-box_dom"/>
</dbReference>
<keyword evidence="3" id="KW-1185">Reference proteome</keyword>
<gene>
    <name evidence="2" type="ORF">PGT21_019304</name>
</gene>
<evidence type="ECO:0000313" key="2">
    <source>
        <dbReference type="EMBL" id="KAA1069271.1"/>
    </source>
</evidence>
<evidence type="ECO:0000313" key="3">
    <source>
        <dbReference type="Proteomes" id="UP000324748"/>
    </source>
</evidence>